<dbReference type="InterPro" id="IPR050131">
    <property type="entry name" value="Peptidase_S8_subtilisin-like"/>
</dbReference>
<evidence type="ECO:0000259" key="6">
    <source>
        <dbReference type="Pfam" id="PF00082"/>
    </source>
</evidence>
<comment type="caution">
    <text evidence="7">The sequence shown here is derived from an EMBL/GenBank/DDBJ whole genome shotgun (WGS) entry which is preliminary data.</text>
</comment>
<sequence length="824" mass="89833">MPTDYKFRHLFPVVSAENGSRFQPRSTGGNKREPSRVGNRTQHADNLLEQLEALSGEVAQAALRTDVPQDEAGIYIAVTGRPHEPLMSETLETRGLRLLSARATPDCERATVFMPAASHKKLEVAIQRYRNENVQRGSYDTGKPKNRAFVESMADIRMAVLMDLWDDPAAPFPEEGSSTRWEVWLRPGTAARFLSAAEAANIVTGPSPLIFPEADVVMTSTTPELMSRLMAETLCIDRVRRSSVTADFFDNLDPPDQGDFLREALSRVVAPPPEKCTTSVCLLDTGVNRGHPLIAPFLDAEDCYTVDPSWGETDSLGHGTPMASVAVFGDLLPHLDASTTISPPHRLESVKILPPRGVNPYDQLAAVTRSAIELVESMKANVQRIFCLASTTDQDTPHDGAPTAWSSELDQLAAGENGGSGRLICVSAGNVRDCIPLGHQYIQLNEDSEIEAPAQAWNVLTIGAYTTKEILTDPDLTGHVPVAPSGDLSPDSRCASWNKTWPVKPDVVLEGGNRAAVGRGAGYSVPDLSVLSSRSEFPPFFTTMNATSPATAEAARLAAHIANAYPELWPETIRALLVNSASWTDAMLAHLPAAPTKSDYRILLSRYGFGVPNLNRALNSAKNCATLVLQDTIQPYRASTARTSSAPVLNEMKLFKLPWPADALQALGAAQIQMRVTLSYFIEPNPSEVARGRKLRYASHGLRFKLKRPNETVEEFCARINAAAEEEFGMPSAGTGEAGTWAIGDNARHVGSLHSDIWTGYANDLARSGVLAVHPVGGWWKERKRLERWRKTTRFSLIVTIDAKDLEVDIYTPILTSIATEVSI</sequence>
<accession>K9HJF4</accession>
<comment type="similarity">
    <text evidence="1">Belongs to the peptidase S8 family.</text>
</comment>
<feature type="compositionally biased region" description="Polar residues" evidence="5">
    <location>
        <begin position="18"/>
        <end position="29"/>
    </location>
</feature>
<feature type="domain" description="Peptidase S8/S53" evidence="6">
    <location>
        <begin position="278"/>
        <end position="610"/>
    </location>
</feature>
<dbReference type="Gene3D" id="3.40.50.200">
    <property type="entry name" value="Peptidase S8/S53 domain"/>
    <property type="match status" value="1"/>
</dbReference>
<gene>
    <name evidence="7" type="ORF">C882_4457</name>
</gene>
<dbReference type="PANTHER" id="PTHR43806">
    <property type="entry name" value="PEPTIDASE S8"/>
    <property type="match status" value="1"/>
</dbReference>
<dbReference type="RefSeq" id="WP_009540565.1">
    <property type="nucleotide sequence ID" value="NZ_ANHY01000008.1"/>
</dbReference>
<evidence type="ECO:0000256" key="2">
    <source>
        <dbReference type="ARBA" id="ARBA00022670"/>
    </source>
</evidence>
<name>K9HJF4_9PROT</name>
<dbReference type="AlphaFoldDB" id="K9HJF4"/>
<dbReference type="InterPro" id="IPR036852">
    <property type="entry name" value="Peptidase_S8/S53_dom_sf"/>
</dbReference>
<dbReference type="GO" id="GO:0006508">
    <property type="term" value="P:proteolysis"/>
    <property type="evidence" value="ECO:0007669"/>
    <property type="project" value="UniProtKB-KW"/>
</dbReference>
<keyword evidence="4" id="KW-0720">Serine protease</keyword>
<dbReference type="InterPro" id="IPR000209">
    <property type="entry name" value="Peptidase_S8/S53_dom"/>
</dbReference>
<dbReference type="GO" id="GO:0004252">
    <property type="term" value="F:serine-type endopeptidase activity"/>
    <property type="evidence" value="ECO:0007669"/>
    <property type="project" value="InterPro"/>
</dbReference>
<evidence type="ECO:0000256" key="5">
    <source>
        <dbReference type="SAM" id="MobiDB-lite"/>
    </source>
</evidence>
<dbReference type="PATRIC" id="fig|1238182.3.peg.2119"/>
<dbReference type="eggNOG" id="COG1404">
    <property type="taxonomic scope" value="Bacteria"/>
</dbReference>
<dbReference type="Proteomes" id="UP000009881">
    <property type="component" value="Unassembled WGS sequence"/>
</dbReference>
<evidence type="ECO:0000256" key="1">
    <source>
        <dbReference type="ARBA" id="ARBA00011073"/>
    </source>
</evidence>
<evidence type="ECO:0000313" key="8">
    <source>
        <dbReference type="Proteomes" id="UP000009881"/>
    </source>
</evidence>
<keyword evidence="3" id="KW-0378">Hydrolase</keyword>
<dbReference type="EMBL" id="ANHY01000008">
    <property type="protein sequence ID" value="EKV30498.1"/>
    <property type="molecule type" value="Genomic_DNA"/>
</dbReference>
<dbReference type="CDD" id="cd04847">
    <property type="entry name" value="Peptidases_S8_Subtilisin_like_2"/>
    <property type="match status" value="1"/>
</dbReference>
<keyword evidence="8" id="KW-1185">Reference proteome</keyword>
<evidence type="ECO:0000256" key="4">
    <source>
        <dbReference type="ARBA" id="ARBA00022825"/>
    </source>
</evidence>
<evidence type="ECO:0000313" key="7">
    <source>
        <dbReference type="EMBL" id="EKV30498.1"/>
    </source>
</evidence>
<dbReference type="Pfam" id="PF00082">
    <property type="entry name" value="Peptidase_S8"/>
    <property type="match status" value="1"/>
</dbReference>
<dbReference type="SUPFAM" id="SSF52743">
    <property type="entry name" value="Subtilisin-like"/>
    <property type="match status" value="1"/>
</dbReference>
<keyword evidence="2" id="KW-0645">Protease</keyword>
<feature type="region of interest" description="Disordered" evidence="5">
    <location>
        <begin position="18"/>
        <end position="40"/>
    </location>
</feature>
<protein>
    <recommendedName>
        <fullName evidence="6">Peptidase S8/S53 domain-containing protein</fullName>
    </recommendedName>
</protein>
<dbReference type="PANTHER" id="PTHR43806:SF11">
    <property type="entry name" value="CEREVISIN-RELATED"/>
    <property type="match status" value="1"/>
</dbReference>
<dbReference type="STRING" id="1238182.C882_4457"/>
<dbReference type="OrthoDB" id="9768989at2"/>
<organism evidence="7 8">
    <name type="scientific">Caenispirillum salinarum AK4</name>
    <dbReference type="NCBI Taxonomy" id="1238182"/>
    <lineage>
        <taxon>Bacteria</taxon>
        <taxon>Pseudomonadati</taxon>
        <taxon>Pseudomonadota</taxon>
        <taxon>Alphaproteobacteria</taxon>
        <taxon>Rhodospirillales</taxon>
        <taxon>Novispirillaceae</taxon>
        <taxon>Caenispirillum</taxon>
    </lineage>
</organism>
<reference evidence="7 8" key="1">
    <citation type="journal article" date="2013" name="Genome Announc.">
        <title>Draft Genome Sequence of an Alphaproteobacterium, Caenispirillum salinarum AK4(T), Isolated from a Solar Saltern.</title>
        <authorList>
            <person name="Khatri I."/>
            <person name="Singh A."/>
            <person name="Korpole S."/>
            <person name="Pinnaka A.K."/>
            <person name="Subramanian S."/>
        </authorList>
    </citation>
    <scope>NUCLEOTIDE SEQUENCE [LARGE SCALE GENOMIC DNA]</scope>
    <source>
        <strain evidence="7 8">AK4</strain>
    </source>
</reference>
<proteinExistence type="inferred from homology"/>
<evidence type="ECO:0000256" key="3">
    <source>
        <dbReference type="ARBA" id="ARBA00022801"/>
    </source>
</evidence>
<dbReference type="InterPro" id="IPR034074">
    <property type="entry name" value="Y4bN_pept_dom"/>
</dbReference>